<reference evidence="4" key="4">
    <citation type="submission" date="2023-12" db="EMBL/GenBank/DDBJ databases">
        <authorList>
            <person name="Sun Q."/>
            <person name="Inoue M."/>
        </authorList>
    </citation>
    <scope>NUCLEOTIDE SEQUENCE</scope>
    <source>
        <strain evidence="4">JCM 10667</strain>
    </source>
</reference>
<protein>
    <submittedName>
        <fullName evidence="5">CBS domain-containing protein</fullName>
    </submittedName>
</protein>
<evidence type="ECO:0000313" key="6">
    <source>
        <dbReference type="Proteomes" id="UP000549343"/>
    </source>
</evidence>
<evidence type="ECO:0000313" key="4">
    <source>
        <dbReference type="EMBL" id="GAA0570605.1"/>
    </source>
</evidence>
<dbReference type="SUPFAM" id="SSF54631">
    <property type="entry name" value="CBS-domain pair"/>
    <property type="match status" value="1"/>
</dbReference>
<name>A0A7W7IF25_9ACTN</name>
<keyword evidence="1 2" id="KW-0129">CBS domain</keyword>
<dbReference type="PANTHER" id="PTHR43080:SF2">
    <property type="entry name" value="CBS DOMAIN-CONTAINING PROTEIN"/>
    <property type="match status" value="1"/>
</dbReference>
<comment type="caution">
    <text evidence="5">The sequence shown here is derived from an EMBL/GenBank/DDBJ whole genome shotgun (WGS) entry which is preliminary data.</text>
</comment>
<dbReference type="Proteomes" id="UP000549343">
    <property type="component" value="Unassembled WGS sequence"/>
</dbReference>
<evidence type="ECO:0000259" key="3">
    <source>
        <dbReference type="PROSITE" id="PS51371"/>
    </source>
</evidence>
<evidence type="ECO:0000256" key="2">
    <source>
        <dbReference type="PROSITE-ProRule" id="PRU00703"/>
    </source>
</evidence>
<dbReference type="Gene3D" id="3.10.580.10">
    <property type="entry name" value="CBS-domain"/>
    <property type="match status" value="1"/>
</dbReference>
<dbReference type="SMART" id="SM00116">
    <property type="entry name" value="CBS"/>
    <property type="match status" value="2"/>
</dbReference>
<dbReference type="InterPro" id="IPR000644">
    <property type="entry name" value="CBS_dom"/>
</dbReference>
<gene>
    <name evidence="5" type="ORF">F4557_004335</name>
    <name evidence="4" type="ORF">GCM10009546_36700</name>
</gene>
<reference evidence="4" key="1">
    <citation type="journal article" date="2014" name="Int. J. Syst. Evol. Microbiol.">
        <title>Complete genome of a new Firmicutes species belonging to the dominant human colonic microbiota ('Ruminococcus bicirculans') reveals two chromosomes and a selective capacity to utilize plant glucans.</title>
        <authorList>
            <consortium name="NISC Comparative Sequencing Program"/>
            <person name="Wegmann U."/>
            <person name="Louis P."/>
            <person name="Goesmann A."/>
            <person name="Henrissat B."/>
            <person name="Duncan S.H."/>
            <person name="Flint H.J."/>
        </authorList>
    </citation>
    <scope>NUCLEOTIDE SEQUENCE</scope>
    <source>
        <strain evidence="4">JCM 10667</strain>
    </source>
</reference>
<evidence type="ECO:0000256" key="1">
    <source>
        <dbReference type="ARBA" id="ARBA00023122"/>
    </source>
</evidence>
<reference evidence="7" key="2">
    <citation type="journal article" date="2019" name="Int. J. Syst. Evol. Microbiol.">
        <title>The Global Catalogue of Microorganisms (GCM) 10K type strain sequencing project: providing services to taxonomists for standard genome sequencing and annotation.</title>
        <authorList>
            <consortium name="The Broad Institute Genomics Platform"/>
            <consortium name="The Broad Institute Genome Sequencing Center for Infectious Disease"/>
            <person name="Wu L."/>
            <person name="Ma J."/>
        </authorList>
    </citation>
    <scope>NUCLEOTIDE SEQUENCE [LARGE SCALE GENOMIC DNA]</scope>
    <source>
        <strain evidence="7">JCM 10667</strain>
    </source>
</reference>
<dbReference type="Pfam" id="PF00571">
    <property type="entry name" value="CBS"/>
    <property type="match status" value="2"/>
</dbReference>
<dbReference type="InterPro" id="IPR046342">
    <property type="entry name" value="CBS_dom_sf"/>
</dbReference>
<dbReference type="PANTHER" id="PTHR43080">
    <property type="entry name" value="CBS DOMAIN-CONTAINING PROTEIN CBSX3, MITOCHONDRIAL"/>
    <property type="match status" value="1"/>
</dbReference>
<sequence>MRVRELVDEVPVVGPDDPVLDAVRTMWRQKVPGLVVVDGRGHLMSVLSVTEVLCSVIPSYVGEDALLARVIDEGHADDFLAECAGRKVRDCLPRGHRGPAAVSPDATVLEAAASMTSTGCPLAAVVADDGRVLGAVSWYALLDRLLTTDQPRTSPADT</sequence>
<keyword evidence="7" id="KW-1185">Reference proteome</keyword>
<reference evidence="5 6" key="3">
    <citation type="submission" date="2020-08" db="EMBL/GenBank/DDBJ databases">
        <title>Sequencing the genomes of 1000 actinobacteria strains.</title>
        <authorList>
            <person name="Klenk H.-P."/>
        </authorList>
    </citation>
    <scope>NUCLEOTIDE SEQUENCE [LARGE SCALE GENOMIC DNA]</scope>
    <source>
        <strain evidence="5 6">DSM 44772</strain>
    </source>
</reference>
<dbReference type="AlphaFoldDB" id="A0A7W7IF25"/>
<evidence type="ECO:0000313" key="5">
    <source>
        <dbReference type="EMBL" id="MBB4775917.1"/>
    </source>
</evidence>
<dbReference type="EMBL" id="BAAAHD010000032">
    <property type="protein sequence ID" value="GAA0570605.1"/>
    <property type="molecule type" value="Genomic_DNA"/>
</dbReference>
<proteinExistence type="predicted"/>
<evidence type="ECO:0000313" key="7">
    <source>
        <dbReference type="Proteomes" id="UP001501427"/>
    </source>
</evidence>
<dbReference type="EMBL" id="JACHMV010000001">
    <property type="protein sequence ID" value="MBB4775917.1"/>
    <property type="molecule type" value="Genomic_DNA"/>
</dbReference>
<dbReference type="PROSITE" id="PS51371">
    <property type="entry name" value="CBS"/>
    <property type="match status" value="2"/>
</dbReference>
<accession>A0A7W7IF25</accession>
<feature type="domain" description="CBS" evidence="3">
    <location>
        <begin position="95"/>
        <end position="154"/>
    </location>
</feature>
<dbReference type="Proteomes" id="UP001501427">
    <property type="component" value="Unassembled WGS sequence"/>
</dbReference>
<feature type="domain" description="CBS" evidence="3">
    <location>
        <begin position="6"/>
        <end position="66"/>
    </location>
</feature>
<dbReference type="RefSeq" id="WP_184885494.1">
    <property type="nucleotide sequence ID" value="NZ_BAAAHD010000032.1"/>
</dbReference>
<dbReference type="InterPro" id="IPR051257">
    <property type="entry name" value="Diverse_CBS-Domain"/>
</dbReference>
<organism evidence="5 6">
    <name type="scientific">Actinomadura livida</name>
    <dbReference type="NCBI Taxonomy" id="79909"/>
    <lineage>
        <taxon>Bacteria</taxon>
        <taxon>Bacillati</taxon>
        <taxon>Actinomycetota</taxon>
        <taxon>Actinomycetes</taxon>
        <taxon>Streptosporangiales</taxon>
        <taxon>Thermomonosporaceae</taxon>
        <taxon>Actinomadura</taxon>
    </lineage>
</organism>